<feature type="binding site" evidence="12">
    <location>
        <position position="139"/>
    </location>
    <ligand>
        <name>Ni(2+)</name>
        <dbReference type="ChEBI" id="CHEBI:49786"/>
        <note>for nickel-dependent acireductone dioxygenase activity</note>
    </ligand>
</feature>
<protein>
    <recommendedName>
        <fullName evidence="12">Acireductone dioxygenase</fullName>
    </recommendedName>
    <alternativeName>
        <fullName evidence="12">Acireductone dioxygenase (Fe(2+)-requiring)</fullName>
        <shortName evidence="12">ARD'</shortName>
        <shortName evidence="12">Fe-ARD</shortName>
        <ecNumber evidence="12">1.13.11.54</ecNumber>
    </alternativeName>
    <alternativeName>
        <fullName evidence="12">Acireductone dioxygenase (Ni(2+)-requiring)</fullName>
        <shortName evidence="12">ARD</shortName>
        <shortName evidence="12">Ni-ARD</shortName>
        <ecNumber evidence="12">1.13.11.53</ecNumber>
    </alternativeName>
</protein>
<dbReference type="EC" id="1.13.11.53" evidence="12"/>
<reference evidence="13" key="3">
    <citation type="submission" date="2020-12" db="UniProtKB">
        <authorList>
            <consortium name="EnsemblPlants"/>
        </authorList>
    </citation>
    <scope>IDENTIFICATION</scope>
</reference>
<keyword evidence="7 12" id="KW-0223">Dioxygenase</keyword>
<keyword evidence="11 12" id="KW-0539">Nucleus</keyword>
<comment type="similarity">
    <text evidence="12">Belongs to the acireductone dioxygenase (ARD) family.</text>
</comment>
<dbReference type="GO" id="GO:0019509">
    <property type="term" value="P:L-methionine salvage from methylthioadenosine"/>
    <property type="evidence" value="ECO:0007669"/>
    <property type="project" value="UniProtKB-UniRule"/>
</dbReference>
<dbReference type="AlphaFoldDB" id="A0A7I4BB03"/>
<evidence type="ECO:0000313" key="14">
    <source>
        <dbReference type="Proteomes" id="UP000006727"/>
    </source>
</evidence>
<comment type="catalytic activity">
    <reaction evidence="12">
        <text>1,2-dihydroxy-5-(methylsulfanyl)pent-1-en-3-one + O2 = 3-(methylsulfanyl)propanoate + CO + formate + 2 H(+)</text>
        <dbReference type="Rhea" id="RHEA:14161"/>
        <dbReference type="ChEBI" id="CHEBI:15378"/>
        <dbReference type="ChEBI" id="CHEBI:15379"/>
        <dbReference type="ChEBI" id="CHEBI:15740"/>
        <dbReference type="ChEBI" id="CHEBI:17245"/>
        <dbReference type="ChEBI" id="CHEBI:49016"/>
        <dbReference type="ChEBI" id="CHEBI:49252"/>
        <dbReference type="EC" id="1.13.11.53"/>
    </reaction>
</comment>
<dbReference type="GO" id="GO:0005634">
    <property type="term" value="C:nucleus"/>
    <property type="evidence" value="ECO:0007669"/>
    <property type="project" value="UniProtKB-SubCell"/>
</dbReference>
<evidence type="ECO:0000256" key="4">
    <source>
        <dbReference type="ARBA" id="ARBA00022596"/>
    </source>
</evidence>
<keyword evidence="14" id="KW-1185">Reference proteome</keyword>
<accession>A0A7I4BB03</accession>
<dbReference type="EC" id="1.13.11.54" evidence="12"/>
<dbReference type="InterPro" id="IPR027496">
    <property type="entry name" value="ARD_euk"/>
</dbReference>
<feature type="binding site" evidence="12">
    <location>
        <position position="100"/>
    </location>
    <ligand>
        <name>Ni(2+)</name>
        <dbReference type="ChEBI" id="CHEBI:49786"/>
        <note>for nickel-dependent acireductone dioxygenase activity</note>
    </ligand>
</feature>
<dbReference type="InterPro" id="IPR011051">
    <property type="entry name" value="RmlC_Cupin_sf"/>
</dbReference>
<dbReference type="GO" id="GO:0010309">
    <property type="term" value="F:acireductone dioxygenase [iron(II)-requiring] activity"/>
    <property type="evidence" value="ECO:0007669"/>
    <property type="project" value="UniProtKB-UniRule"/>
</dbReference>
<evidence type="ECO:0000256" key="10">
    <source>
        <dbReference type="ARBA" id="ARBA00023167"/>
    </source>
</evidence>
<keyword evidence="6 12" id="KW-0479">Metal-binding</keyword>
<dbReference type="PANTHER" id="PTHR23418:SF0">
    <property type="entry name" value="ACIREDUCTONE DIOXYGENASE"/>
    <property type="match status" value="1"/>
</dbReference>
<dbReference type="GO" id="GO:0005886">
    <property type="term" value="C:plasma membrane"/>
    <property type="evidence" value="ECO:0007669"/>
    <property type="project" value="UniProtKB-SubCell"/>
</dbReference>
<evidence type="ECO:0000256" key="2">
    <source>
        <dbReference type="ARBA" id="ARBA00004413"/>
    </source>
</evidence>
<dbReference type="HAMAP" id="MF_03154">
    <property type="entry name" value="Salvage_MtnD_euk"/>
    <property type="match status" value="1"/>
</dbReference>
<dbReference type="InterPro" id="IPR004313">
    <property type="entry name" value="ARD"/>
</dbReference>
<reference evidence="13 14" key="1">
    <citation type="journal article" date="2008" name="Science">
        <title>The Physcomitrella genome reveals evolutionary insights into the conquest of land by plants.</title>
        <authorList>
            <person name="Rensing S."/>
            <person name="Lang D."/>
            <person name="Zimmer A."/>
            <person name="Terry A."/>
            <person name="Salamov A."/>
            <person name="Shapiro H."/>
            <person name="Nishiyama T."/>
            <person name="Perroud P.-F."/>
            <person name="Lindquist E."/>
            <person name="Kamisugi Y."/>
            <person name="Tanahashi T."/>
            <person name="Sakakibara K."/>
            <person name="Fujita T."/>
            <person name="Oishi K."/>
            <person name="Shin-I T."/>
            <person name="Kuroki Y."/>
            <person name="Toyoda A."/>
            <person name="Suzuki Y."/>
            <person name="Hashimoto A."/>
            <person name="Yamaguchi K."/>
            <person name="Sugano A."/>
            <person name="Kohara Y."/>
            <person name="Fujiyama A."/>
            <person name="Anterola A."/>
            <person name="Aoki S."/>
            <person name="Ashton N."/>
            <person name="Barbazuk W.B."/>
            <person name="Barker E."/>
            <person name="Bennetzen J."/>
            <person name="Bezanilla M."/>
            <person name="Blankenship R."/>
            <person name="Cho S.H."/>
            <person name="Dutcher S."/>
            <person name="Estelle M."/>
            <person name="Fawcett J.A."/>
            <person name="Gundlach H."/>
            <person name="Hanada K."/>
            <person name="Heyl A."/>
            <person name="Hicks K.A."/>
            <person name="Hugh J."/>
            <person name="Lohr M."/>
            <person name="Mayer K."/>
            <person name="Melkozernov A."/>
            <person name="Murata T."/>
            <person name="Nelson D."/>
            <person name="Pils B."/>
            <person name="Prigge M."/>
            <person name="Reiss B."/>
            <person name="Renner T."/>
            <person name="Rombauts S."/>
            <person name="Rushton P."/>
            <person name="Sanderfoot A."/>
            <person name="Schween G."/>
            <person name="Shiu S.-H."/>
            <person name="Stueber K."/>
            <person name="Theodoulou F.L."/>
            <person name="Tu H."/>
            <person name="Van de Peer Y."/>
            <person name="Verrier P.J."/>
            <person name="Waters E."/>
            <person name="Wood A."/>
            <person name="Yang L."/>
            <person name="Cove D."/>
            <person name="Cuming A."/>
            <person name="Hasebe M."/>
            <person name="Lucas S."/>
            <person name="Mishler D.B."/>
            <person name="Reski R."/>
            <person name="Grigoriev I."/>
            <person name="Quatrano R.S."/>
            <person name="Boore J.L."/>
        </authorList>
    </citation>
    <scope>NUCLEOTIDE SEQUENCE [LARGE SCALE GENOMIC DNA]</scope>
    <source>
        <strain evidence="13 14">cv. Gransden 2004</strain>
    </source>
</reference>
<comment type="cofactor">
    <cofactor evidence="12">
        <name>Fe(2+)</name>
        <dbReference type="ChEBI" id="CHEBI:29033"/>
    </cofactor>
    <cofactor evidence="12">
        <name>Ni(2+)</name>
        <dbReference type="ChEBI" id="CHEBI:49786"/>
    </cofactor>
    <text evidence="12">Binds either 1 Fe or Ni cation per monomer. Iron-binding promotes an acireductone dioxygenase reaction producing 2-keto-4-methylthiobutyrate, while nickel-binding promotes an acireductone dioxygenase reaction producing 3-(methylsulfanyl)propanoate.</text>
</comment>
<organism evidence="13 14">
    <name type="scientific">Physcomitrium patens</name>
    <name type="common">Spreading-leaved earth moss</name>
    <name type="synonym">Physcomitrella patens</name>
    <dbReference type="NCBI Taxonomy" id="3218"/>
    <lineage>
        <taxon>Eukaryota</taxon>
        <taxon>Viridiplantae</taxon>
        <taxon>Streptophyta</taxon>
        <taxon>Embryophyta</taxon>
        <taxon>Bryophyta</taxon>
        <taxon>Bryophytina</taxon>
        <taxon>Bryopsida</taxon>
        <taxon>Funariidae</taxon>
        <taxon>Funariales</taxon>
        <taxon>Funariaceae</taxon>
        <taxon>Physcomitrium</taxon>
    </lineage>
</organism>
<comment type="catalytic activity">
    <reaction evidence="1 12">
        <text>1,2-dihydroxy-5-(methylsulfanyl)pent-1-en-3-one + O2 = 4-methylsulfanyl-2-oxobutanoate + formate + 2 H(+)</text>
        <dbReference type="Rhea" id="RHEA:24504"/>
        <dbReference type="ChEBI" id="CHEBI:15378"/>
        <dbReference type="ChEBI" id="CHEBI:15379"/>
        <dbReference type="ChEBI" id="CHEBI:15740"/>
        <dbReference type="ChEBI" id="CHEBI:16723"/>
        <dbReference type="ChEBI" id="CHEBI:49252"/>
        <dbReference type="EC" id="1.13.11.54"/>
    </reaction>
</comment>
<evidence type="ECO:0000256" key="5">
    <source>
        <dbReference type="ARBA" id="ARBA00022605"/>
    </source>
</evidence>
<reference evidence="13 14" key="2">
    <citation type="journal article" date="2018" name="Plant J.">
        <title>The Physcomitrella patens chromosome-scale assembly reveals moss genome structure and evolution.</title>
        <authorList>
            <person name="Lang D."/>
            <person name="Ullrich K.K."/>
            <person name="Murat F."/>
            <person name="Fuchs J."/>
            <person name="Jenkins J."/>
            <person name="Haas F.B."/>
            <person name="Piednoel M."/>
            <person name="Gundlach H."/>
            <person name="Van Bel M."/>
            <person name="Meyberg R."/>
            <person name="Vives C."/>
            <person name="Morata J."/>
            <person name="Symeonidi A."/>
            <person name="Hiss M."/>
            <person name="Muchero W."/>
            <person name="Kamisugi Y."/>
            <person name="Saleh O."/>
            <person name="Blanc G."/>
            <person name="Decker E.L."/>
            <person name="van Gessel N."/>
            <person name="Grimwood J."/>
            <person name="Hayes R.D."/>
            <person name="Graham S.W."/>
            <person name="Gunter L.E."/>
            <person name="McDaniel S.F."/>
            <person name="Hoernstein S.N.W."/>
            <person name="Larsson A."/>
            <person name="Li F.W."/>
            <person name="Perroud P.F."/>
            <person name="Phillips J."/>
            <person name="Ranjan P."/>
            <person name="Rokshar D.S."/>
            <person name="Rothfels C.J."/>
            <person name="Schneider L."/>
            <person name="Shu S."/>
            <person name="Stevenson D.W."/>
            <person name="Thummler F."/>
            <person name="Tillich M."/>
            <person name="Villarreal Aguilar J.C."/>
            <person name="Widiez T."/>
            <person name="Wong G.K."/>
            <person name="Wymore A."/>
            <person name="Zhang Y."/>
            <person name="Zimmer A.D."/>
            <person name="Quatrano R.S."/>
            <person name="Mayer K.F.X."/>
            <person name="Goodstein D."/>
            <person name="Casacuberta J.M."/>
            <person name="Vandepoele K."/>
            <person name="Reski R."/>
            <person name="Cuming A.C."/>
            <person name="Tuskan G.A."/>
            <person name="Maumus F."/>
            <person name="Salse J."/>
            <person name="Schmutz J."/>
            <person name="Rensing S.A."/>
        </authorList>
    </citation>
    <scope>NUCLEOTIDE SEQUENCE [LARGE SCALE GENOMIC DNA]</scope>
    <source>
        <strain evidence="13 14">cv. Gransden 2004</strain>
    </source>
</reference>
<feature type="binding site" evidence="12">
    <location>
        <position position="100"/>
    </location>
    <ligand>
        <name>Fe(2+)</name>
        <dbReference type="ChEBI" id="CHEBI:29033"/>
        <note>for iron-dependent acireductone dioxygenase activity</note>
    </ligand>
</feature>
<keyword evidence="4 12" id="KW-0533">Nickel</keyword>
<evidence type="ECO:0000256" key="8">
    <source>
        <dbReference type="ARBA" id="ARBA00023002"/>
    </source>
</evidence>
<evidence type="ECO:0000256" key="6">
    <source>
        <dbReference type="ARBA" id="ARBA00022723"/>
    </source>
</evidence>
<dbReference type="FunFam" id="2.60.120.10:FF:000031">
    <property type="entry name" value="1,2-dihydroxy-3-keto-5-methylthiopentene dioxygenase"/>
    <property type="match status" value="1"/>
</dbReference>
<keyword evidence="9 12" id="KW-0408">Iron</keyword>
<evidence type="ECO:0000256" key="11">
    <source>
        <dbReference type="ARBA" id="ARBA00023242"/>
    </source>
</evidence>
<sequence length="201" mass="23913">MGLERPLMEAWYMDDSAEDQRMPHHRNPPEYVSLKKLAELGILHWVLDADNYETDPDLKHIRKERGYSYEDFVDVSPEALPNYETKIKNFYEEHIHTDEEIRYCLDGSGYFDVRDPEDRWIRIWVHKGDMIVLPAGCYHRFSLDANNYLKAMRLFVGEPIWTPYNRPQDEHPVRKEYINLFLKPHLDKSDLSLATQNAETV</sequence>
<dbReference type="Proteomes" id="UP000006727">
    <property type="component" value="Chromosome 17"/>
</dbReference>
<comment type="subcellular location">
    <subcellularLocation>
        <location evidence="2">Cell membrane</location>
        <topology evidence="2">Peripheral membrane protein</topology>
        <orientation evidence="2">Cytoplasmic side</orientation>
    </subcellularLocation>
    <subcellularLocation>
        <location evidence="12">Cytoplasm</location>
    </subcellularLocation>
    <subcellularLocation>
        <location evidence="12">Nucleus</location>
    </subcellularLocation>
</comment>
<keyword evidence="8 12" id="KW-0560">Oxidoreductase</keyword>
<dbReference type="UniPathway" id="UPA00904">
    <property type="reaction ID" value="UER00878"/>
</dbReference>
<evidence type="ECO:0000256" key="12">
    <source>
        <dbReference type="HAMAP-Rule" id="MF_03154"/>
    </source>
</evidence>
<dbReference type="GO" id="GO:0005506">
    <property type="term" value="F:iron ion binding"/>
    <property type="evidence" value="ECO:0007669"/>
    <property type="project" value="UniProtKB-UniRule"/>
</dbReference>
<evidence type="ECO:0000256" key="9">
    <source>
        <dbReference type="ARBA" id="ARBA00023004"/>
    </source>
</evidence>
<dbReference type="GeneID" id="112294371"/>
<evidence type="ECO:0000256" key="7">
    <source>
        <dbReference type="ARBA" id="ARBA00022964"/>
    </source>
</evidence>
<keyword evidence="10 12" id="KW-0486">Methionine biosynthesis</keyword>
<dbReference type="RefSeq" id="XP_024400473.1">
    <property type="nucleotide sequence ID" value="XM_024544705.2"/>
</dbReference>
<gene>
    <name evidence="13" type="primary">LOC112294371</name>
</gene>
<dbReference type="PANTHER" id="PTHR23418">
    <property type="entry name" value="ACIREDUCTONE DIOXYGENASE"/>
    <property type="match status" value="1"/>
</dbReference>
<feature type="binding site" evidence="12">
    <location>
        <position position="94"/>
    </location>
    <ligand>
        <name>Fe(2+)</name>
        <dbReference type="ChEBI" id="CHEBI:29033"/>
        <note>for iron-dependent acireductone dioxygenase activity</note>
    </ligand>
</feature>
<comment type="pathway">
    <text evidence="12">Amino-acid biosynthesis; L-methionine biosynthesis via salvage pathway; L-methionine from S-methyl-5-thio-alpha-D-ribose 1-phosphate: step 5/6.</text>
</comment>
<feature type="binding site" evidence="12">
    <location>
        <position position="139"/>
    </location>
    <ligand>
        <name>Fe(2+)</name>
        <dbReference type="ChEBI" id="CHEBI:29033"/>
        <note>for iron-dependent acireductone dioxygenase activity</note>
    </ligand>
</feature>
<feature type="binding site" evidence="12">
    <location>
        <position position="96"/>
    </location>
    <ligand>
        <name>Fe(2+)</name>
        <dbReference type="ChEBI" id="CHEBI:29033"/>
        <note>for iron-dependent acireductone dioxygenase activity</note>
    </ligand>
</feature>
<evidence type="ECO:0000313" key="13">
    <source>
        <dbReference type="EnsemblPlants" id="Pp3c17_20510V3.3"/>
    </source>
</evidence>
<feature type="binding site" evidence="12">
    <location>
        <position position="96"/>
    </location>
    <ligand>
        <name>Ni(2+)</name>
        <dbReference type="ChEBI" id="CHEBI:49786"/>
        <note>for nickel-dependent acireductone dioxygenase activity</note>
    </ligand>
</feature>
<proteinExistence type="inferred from homology"/>
<comment type="function">
    <text evidence="12">Catalyzes 2 different reactions between oxygen and the acireductone 1,2-dihydroxy-3-keto-5-methylthiopentene (DHK-MTPene) depending upon the metal bound in the active site. Fe-containing acireductone dioxygenase (Fe-ARD) produces formate and 2-keto-4-methylthiobutyrate (KMTB), the alpha-ketoacid precursor of methionine in the methionine recycle pathway. Ni-containing acireductone dioxygenase (Ni-ARD) produces methylthiopropionate, carbon monoxide and formate, and does not lie on the methionine recycle pathway.</text>
</comment>
<evidence type="ECO:0000256" key="3">
    <source>
        <dbReference type="ARBA" id="ARBA00022490"/>
    </source>
</evidence>
<keyword evidence="5 12" id="KW-0028">Amino-acid biosynthesis</keyword>
<dbReference type="GO" id="GO:0005737">
    <property type="term" value="C:cytoplasm"/>
    <property type="evidence" value="ECO:0007669"/>
    <property type="project" value="UniProtKB-SubCell"/>
</dbReference>
<evidence type="ECO:0000256" key="1">
    <source>
        <dbReference type="ARBA" id="ARBA00000428"/>
    </source>
</evidence>
<dbReference type="InterPro" id="IPR014710">
    <property type="entry name" value="RmlC-like_jellyroll"/>
</dbReference>
<dbReference type="Pfam" id="PF03079">
    <property type="entry name" value="ARD"/>
    <property type="match status" value="1"/>
</dbReference>
<dbReference type="Gramene" id="Pp3c17_20510V3.3">
    <property type="protein sequence ID" value="Pp3c17_20510V3.3"/>
    <property type="gene ID" value="Pp3c17_20510"/>
</dbReference>
<name>A0A7I4BB03_PHYPA</name>
<dbReference type="EnsemblPlants" id="Pp3c17_20510V3.3">
    <property type="protein sequence ID" value="Pp3c17_20510V3.3"/>
    <property type="gene ID" value="Pp3c17_20510"/>
</dbReference>
<dbReference type="EMBL" id="ABEU02000017">
    <property type="status" value="NOT_ANNOTATED_CDS"/>
    <property type="molecule type" value="Genomic_DNA"/>
</dbReference>
<dbReference type="CDD" id="cd02232">
    <property type="entry name" value="cupin_ARD"/>
    <property type="match status" value="1"/>
</dbReference>
<keyword evidence="3 12" id="KW-0963">Cytoplasm</keyword>
<dbReference type="GO" id="GO:0010308">
    <property type="term" value="F:acireductone dioxygenase (Ni2+-requiring) activity"/>
    <property type="evidence" value="ECO:0007669"/>
    <property type="project" value="UniProtKB-UniRule"/>
</dbReference>
<dbReference type="GO" id="GO:0016151">
    <property type="term" value="F:nickel cation binding"/>
    <property type="evidence" value="ECO:0007669"/>
    <property type="project" value="UniProtKB-UniRule"/>
</dbReference>
<dbReference type="SUPFAM" id="SSF51182">
    <property type="entry name" value="RmlC-like cupins"/>
    <property type="match status" value="1"/>
</dbReference>
<dbReference type="Gene3D" id="2.60.120.10">
    <property type="entry name" value="Jelly Rolls"/>
    <property type="match status" value="1"/>
</dbReference>
<feature type="binding site" evidence="12">
    <location>
        <position position="94"/>
    </location>
    <ligand>
        <name>Ni(2+)</name>
        <dbReference type="ChEBI" id="CHEBI:49786"/>
        <note>for nickel-dependent acireductone dioxygenase activity</note>
    </ligand>
</feature>